<feature type="compositionally biased region" description="Polar residues" evidence="2">
    <location>
        <begin position="162"/>
        <end position="185"/>
    </location>
</feature>
<dbReference type="Gene3D" id="2.40.50.140">
    <property type="entry name" value="Nucleic acid-binding proteins"/>
    <property type="match status" value="1"/>
</dbReference>
<organism evidence="4 5">
    <name type="scientific">Galendromus occidentalis</name>
    <name type="common">western predatory mite</name>
    <dbReference type="NCBI Taxonomy" id="34638"/>
    <lineage>
        <taxon>Eukaryota</taxon>
        <taxon>Metazoa</taxon>
        <taxon>Ecdysozoa</taxon>
        <taxon>Arthropoda</taxon>
        <taxon>Chelicerata</taxon>
        <taxon>Arachnida</taxon>
        <taxon>Acari</taxon>
        <taxon>Parasitiformes</taxon>
        <taxon>Mesostigmata</taxon>
        <taxon>Gamasina</taxon>
        <taxon>Phytoseioidea</taxon>
        <taxon>Phytoseiidae</taxon>
        <taxon>Typhlodrominae</taxon>
        <taxon>Galendromus</taxon>
    </lineage>
</organism>
<keyword evidence="4" id="KW-1185">Reference proteome</keyword>
<dbReference type="Pfam" id="PF21473">
    <property type="entry name" value="OB_Ssb-like"/>
    <property type="match status" value="1"/>
</dbReference>
<dbReference type="InterPro" id="IPR012340">
    <property type="entry name" value="NA-bd_OB-fold"/>
</dbReference>
<dbReference type="PANTHER" id="PTHR13356:SF0">
    <property type="entry name" value="SOSS COMPLEX SUBUNIT B HOMOLOG"/>
    <property type="match status" value="1"/>
</dbReference>
<accession>A0AAJ7L5T3</accession>
<evidence type="ECO:0000259" key="3">
    <source>
        <dbReference type="Pfam" id="PF21473"/>
    </source>
</evidence>
<evidence type="ECO:0000313" key="5">
    <source>
        <dbReference type="RefSeq" id="XP_018494800.1"/>
    </source>
</evidence>
<name>A0AAJ7L5T3_9ACAR</name>
<proteinExistence type="predicted"/>
<dbReference type="AlphaFoldDB" id="A0AAJ7L5T3"/>
<dbReference type="RefSeq" id="XP_018494800.1">
    <property type="nucleotide sequence ID" value="XM_018639284.1"/>
</dbReference>
<dbReference type="GO" id="GO:0044818">
    <property type="term" value="P:mitotic G2/M transition checkpoint"/>
    <property type="evidence" value="ECO:0007669"/>
    <property type="project" value="TreeGrafter"/>
</dbReference>
<dbReference type="FunFam" id="2.40.50.140:FF:000072">
    <property type="entry name" value="SOSS complex subunit B2"/>
    <property type="match status" value="1"/>
</dbReference>
<dbReference type="CDD" id="cd04491">
    <property type="entry name" value="SoSSB_OBF"/>
    <property type="match status" value="1"/>
</dbReference>
<dbReference type="SUPFAM" id="SSF50249">
    <property type="entry name" value="Nucleic acid-binding proteins"/>
    <property type="match status" value="1"/>
</dbReference>
<dbReference type="GO" id="GO:0003677">
    <property type="term" value="F:DNA binding"/>
    <property type="evidence" value="ECO:0007669"/>
    <property type="project" value="UniProtKB-KW"/>
</dbReference>
<feature type="region of interest" description="Disordered" evidence="2">
    <location>
        <begin position="130"/>
        <end position="191"/>
    </location>
</feature>
<reference evidence="5" key="1">
    <citation type="submission" date="2025-08" db="UniProtKB">
        <authorList>
            <consortium name="RefSeq"/>
        </authorList>
    </citation>
    <scope>IDENTIFICATION</scope>
</reference>
<dbReference type="Proteomes" id="UP000694867">
    <property type="component" value="Unplaced"/>
</dbReference>
<keyword evidence="1" id="KW-0238">DNA-binding</keyword>
<dbReference type="KEGG" id="goe:108864179"/>
<feature type="compositionally biased region" description="Low complexity" evidence="2">
    <location>
        <begin position="131"/>
        <end position="151"/>
    </location>
</feature>
<dbReference type="InterPro" id="IPR048970">
    <property type="entry name" value="OB_Ssb-like"/>
</dbReference>
<dbReference type="GeneID" id="108864179"/>
<dbReference type="InterPro" id="IPR051231">
    <property type="entry name" value="SOSS-B"/>
</dbReference>
<dbReference type="GO" id="GO:0005694">
    <property type="term" value="C:chromosome"/>
    <property type="evidence" value="ECO:0007669"/>
    <property type="project" value="UniProtKB-ARBA"/>
</dbReference>
<dbReference type="PANTHER" id="PTHR13356">
    <property type="entry name" value="OB FOLD NUCLEIC ACID BINDING PROTEIN-RELATED"/>
    <property type="match status" value="1"/>
</dbReference>
<dbReference type="GO" id="GO:0070876">
    <property type="term" value="C:SOSS complex"/>
    <property type="evidence" value="ECO:0007669"/>
    <property type="project" value="TreeGrafter"/>
</dbReference>
<evidence type="ECO:0000256" key="1">
    <source>
        <dbReference type="ARBA" id="ARBA00023125"/>
    </source>
</evidence>
<gene>
    <name evidence="5" type="primary">LOC108864179</name>
</gene>
<evidence type="ECO:0000313" key="4">
    <source>
        <dbReference type="Proteomes" id="UP000694867"/>
    </source>
</evidence>
<feature type="domain" description="Single-stranded DNA binding protein Ssb-like OB fold" evidence="3">
    <location>
        <begin position="38"/>
        <end position="99"/>
    </location>
</feature>
<sequence length="191" mass="21223">MPDAAPVREPQTYLKDLKPGLKNLHCLFIVLEVGKASTTKDGNEIRSCKVADKTGSINFSVWNEPGKLLEPGDICRLTKGYVSLFKNSLTLYTGKGGDLRKIGDFCLPFVETPNFSEPNPEFIQFMSNKLNPESRASPPNNNNNSTSNNNNGAPRPQGQRPPFQNRQKPPPQANQGAPSRNTRPNWQLMKE</sequence>
<dbReference type="GO" id="GO:0000724">
    <property type="term" value="P:double-strand break repair via homologous recombination"/>
    <property type="evidence" value="ECO:0007669"/>
    <property type="project" value="TreeGrafter"/>
</dbReference>
<evidence type="ECO:0000256" key="2">
    <source>
        <dbReference type="SAM" id="MobiDB-lite"/>
    </source>
</evidence>
<dbReference type="GO" id="GO:0010212">
    <property type="term" value="P:response to ionizing radiation"/>
    <property type="evidence" value="ECO:0007669"/>
    <property type="project" value="TreeGrafter"/>
</dbReference>
<protein>
    <submittedName>
        <fullName evidence="5">SOSS complex subunit B1</fullName>
    </submittedName>
</protein>